<protein>
    <recommendedName>
        <fullName evidence="5">CENP-V/GFA domain-containing protein</fullName>
    </recommendedName>
</protein>
<feature type="domain" description="CENP-V/GFA" evidence="5">
    <location>
        <begin position="13"/>
        <end position="123"/>
    </location>
</feature>
<dbReference type="SUPFAM" id="SSF51316">
    <property type="entry name" value="Mss4-like"/>
    <property type="match status" value="2"/>
</dbReference>
<organism evidence="6 7">
    <name type="scientific">Aspergillus fumigatus</name>
    <name type="common">Neosartorya fumigata</name>
    <dbReference type="NCBI Taxonomy" id="746128"/>
    <lineage>
        <taxon>Eukaryota</taxon>
        <taxon>Fungi</taxon>
        <taxon>Dikarya</taxon>
        <taxon>Ascomycota</taxon>
        <taxon>Pezizomycotina</taxon>
        <taxon>Eurotiomycetes</taxon>
        <taxon>Eurotiomycetidae</taxon>
        <taxon>Eurotiales</taxon>
        <taxon>Aspergillaceae</taxon>
        <taxon>Aspergillus</taxon>
        <taxon>Aspergillus subgen. Fumigati</taxon>
    </lineage>
</organism>
<sequence>MATNTAENTLFPMEGGCACGLIRYRLETQPLIVHCCHCTSCQRETGTAFALNAVIESSRVTLLPSSTPVVPASAERPAQPAGPPLVPATQNQVVEPEMILTPSESGKGQNIARCPQCHVAVWSHYGGAGPYCRFVRVGTLDEAWRVGPDVHIFTRSKRDFVRLEDGVPQFREFYIREQIWRKESLERWEVIWPQVKRYREGLS</sequence>
<dbReference type="InterPro" id="IPR006913">
    <property type="entry name" value="CENP-V/GFA"/>
</dbReference>
<comment type="similarity">
    <text evidence="1">Belongs to the Gfa family.</text>
</comment>
<dbReference type="GO" id="GO:0016846">
    <property type="term" value="F:carbon-sulfur lyase activity"/>
    <property type="evidence" value="ECO:0007669"/>
    <property type="project" value="InterPro"/>
</dbReference>
<evidence type="ECO:0000256" key="4">
    <source>
        <dbReference type="ARBA" id="ARBA00023239"/>
    </source>
</evidence>
<reference evidence="6" key="1">
    <citation type="submission" date="2021-08" db="EMBL/GenBank/DDBJ databases">
        <title>Global Aspergillus fumigatus from environmental and clinical sources.</title>
        <authorList>
            <person name="Barber A."/>
            <person name="Sae-Ong T."/>
        </authorList>
    </citation>
    <scope>NUCLEOTIDE SEQUENCE</scope>
    <source>
        <strain evidence="6">NRZ-2016-071</strain>
    </source>
</reference>
<evidence type="ECO:0000259" key="5">
    <source>
        <dbReference type="PROSITE" id="PS51891"/>
    </source>
</evidence>
<dbReference type="PANTHER" id="PTHR33337">
    <property type="entry name" value="GFA DOMAIN-CONTAINING PROTEIN"/>
    <property type="match status" value="1"/>
</dbReference>
<dbReference type="EMBL" id="JAIBSC010000109">
    <property type="protein sequence ID" value="KAH1897217.1"/>
    <property type="molecule type" value="Genomic_DNA"/>
</dbReference>
<dbReference type="AlphaFoldDB" id="A0A9P8NF77"/>
<dbReference type="Pfam" id="PF04828">
    <property type="entry name" value="GFA"/>
    <property type="match status" value="2"/>
</dbReference>
<proteinExistence type="inferred from homology"/>
<evidence type="ECO:0000256" key="2">
    <source>
        <dbReference type="ARBA" id="ARBA00022723"/>
    </source>
</evidence>
<dbReference type="Gene3D" id="3.90.1590.10">
    <property type="entry name" value="glutathione-dependent formaldehyde- activating enzyme (gfa)"/>
    <property type="match status" value="1"/>
</dbReference>
<keyword evidence="2" id="KW-0479">Metal-binding</keyword>
<evidence type="ECO:0000256" key="1">
    <source>
        <dbReference type="ARBA" id="ARBA00005495"/>
    </source>
</evidence>
<evidence type="ECO:0000313" key="7">
    <source>
        <dbReference type="Proteomes" id="UP000813423"/>
    </source>
</evidence>
<keyword evidence="3" id="KW-0862">Zinc</keyword>
<name>A0A9P8NF77_ASPFM</name>
<dbReference type="PANTHER" id="PTHR33337:SF33">
    <property type="entry name" value="CENP-V_GFA DOMAIN-CONTAINING PROTEIN"/>
    <property type="match status" value="1"/>
</dbReference>
<dbReference type="InterPro" id="IPR011057">
    <property type="entry name" value="Mss4-like_sf"/>
</dbReference>
<gene>
    <name evidence="6" type="ORF">KXV57_000757</name>
</gene>
<keyword evidence="4" id="KW-0456">Lyase</keyword>
<dbReference type="Proteomes" id="UP000813423">
    <property type="component" value="Unassembled WGS sequence"/>
</dbReference>
<dbReference type="GO" id="GO:0046872">
    <property type="term" value="F:metal ion binding"/>
    <property type="evidence" value="ECO:0007669"/>
    <property type="project" value="UniProtKB-KW"/>
</dbReference>
<dbReference type="PROSITE" id="PS51891">
    <property type="entry name" value="CENP_V_GFA"/>
    <property type="match status" value="1"/>
</dbReference>
<accession>A0A9P8NF77</accession>
<comment type="caution">
    <text evidence="6">The sequence shown here is derived from an EMBL/GenBank/DDBJ whole genome shotgun (WGS) entry which is preliminary data.</text>
</comment>
<evidence type="ECO:0000313" key="6">
    <source>
        <dbReference type="EMBL" id="KAH1897217.1"/>
    </source>
</evidence>
<evidence type="ECO:0000256" key="3">
    <source>
        <dbReference type="ARBA" id="ARBA00022833"/>
    </source>
</evidence>